<dbReference type="InterPro" id="IPR009996">
    <property type="entry name" value="YycH"/>
</dbReference>
<sequence length="432" mass="50032">MRFSKYLIPLALTIAVIISLTLSVVIWTNPANYKNRQNATQNTQNEEITKPKRYVYAPTQAVHTDSNGNQTILVNRLVNSVTEIQKTMRDYQDVHLKKISTRSQEAYFQIANRPDSIMLSYVSPVSVKIINELTNNRFKKLPNYQVSRIVLPTNDSTHLYLLNDKNYAVYRINVKKHSLKSLNQVLDMNIRRIPASFQLFNGQPMVFVKSTAQLQPYRYLIDRQSEDYYVSRLLNNHDSQSSISVKRRRNVVTYSDQNTLQLAFNSRTRIGTFSDFRSNKNQRHITSVLSDSYNQLVDLGLPLESVHFFNYNPASRIVSYRTFVEGFPIFRTTGFGTISTQILNSNAKRLQFSLDNPEVPIPNNEGYSTLPTTETVISRLISKGYHKKNIQNLQIGYGWRRDNSSQLLVNLVPDWYVDYKGNWHSYTSLINR</sequence>
<organism evidence="2 3">
    <name type="scientific">Lentilactobacillus raoultii</name>
    <dbReference type="NCBI Taxonomy" id="1987503"/>
    <lineage>
        <taxon>Bacteria</taxon>
        <taxon>Bacillati</taxon>
        <taxon>Bacillota</taxon>
        <taxon>Bacilli</taxon>
        <taxon>Lactobacillales</taxon>
        <taxon>Lactobacillaceae</taxon>
        <taxon>Lentilactobacillus</taxon>
    </lineage>
</organism>
<dbReference type="CDD" id="cd15787">
    <property type="entry name" value="YycH_N"/>
    <property type="match status" value="1"/>
</dbReference>
<protein>
    <submittedName>
        <fullName evidence="2">YycH family regulatory protein</fullName>
    </submittedName>
</protein>
<name>A0ABW3PFW5_9LACO</name>
<dbReference type="RefSeq" id="WP_121978064.1">
    <property type="nucleotide sequence ID" value="NZ_JBHTLH010000019.1"/>
</dbReference>
<comment type="caution">
    <text evidence="2">The sequence shown here is derived from an EMBL/GenBank/DDBJ whole genome shotgun (WGS) entry which is preliminary data.</text>
</comment>
<evidence type="ECO:0000313" key="2">
    <source>
        <dbReference type="EMBL" id="MFD1125139.1"/>
    </source>
</evidence>
<evidence type="ECO:0000259" key="1">
    <source>
        <dbReference type="Pfam" id="PF07435"/>
    </source>
</evidence>
<dbReference type="Gene3D" id="3.10.450.310">
    <property type="match status" value="1"/>
</dbReference>
<proteinExistence type="predicted"/>
<dbReference type="EMBL" id="JBHTLH010000019">
    <property type="protein sequence ID" value="MFD1125139.1"/>
    <property type="molecule type" value="Genomic_DNA"/>
</dbReference>
<gene>
    <name evidence="2" type="ORF">ACFQ22_07205</name>
</gene>
<dbReference type="Proteomes" id="UP001597156">
    <property type="component" value="Unassembled WGS sequence"/>
</dbReference>
<keyword evidence="3" id="KW-1185">Reference proteome</keyword>
<accession>A0ABW3PFW5</accession>
<feature type="domain" description="Regulatory protein YycH" evidence="1">
    <location>
        <begin position="11"/>
        <end position="425"/>
    </location>
</feature>
<dbReference type="Pfam" id="PF07435">
    <property type="entry name" value="YycH"/>
    <property type="match status" value="1"/>
</dbReference>
<reference evidence="3" key="1">
    <citation type="journal article" date="2019" name="Int. J. Syst. Evol. Microbiol.">
        <title>The Global Catalogue of Microorganisms (GCM) 10K type strain sequencing project: providing services to taxonomists for standard genome sequencing and annotation.</title>
        <authorList>
            <consortium name="The Broad Institute Genomics Platform"/>
            <consortium name="The Broad Institute Genome Sequencing Center for Infectious Disease"/>
            <person name="Wu L."/>
            <person name="Ma J."/>
        </authorList>
    </citation>
    <scope>NUCLEOTIDE SEQUENCE [LARGE SCALE GENOMIC DNA]</scope>
    <source>
        <strain evidence="3">CCUG 71848</strain>
    </source>
</reference>
<evidence type="ECO:0000313" key="3">
    <source>
        <dbReference type="Proteomes" id="UP001597156"/>
    </source>
</evidence>